<dbReference type="InterPro" id="IPR036782">
    <property type="entry name" value="NE0471-like_N"/>
</dbReference>
<dbReference type="EMBL" id="QXDF01000002">
    <property type="protein sequence ID" value="RIA47490.1"/>
    <property type="molecule type" value="Genomic_DNA"/>
</dbReference>
<accession>A0A397PDA2</accession>
<reference evidence="1 2" key="1">
    <citation type="submission" date="2018-08" db="EMBL/GenBank/DDBJ databases">
        <title>Genomic Encyclopedia of Archaeal and Bacterial Type Strains, Phase II (KMG-II): from individual species to whole genera.</title>
        <authorList>
            <person name="Goeker M."/>
        </authorList>
    </citation>
    <scope>NUCLEOTIDE SEQUENCE [LARGE SCALE GENOMIC DNA]</scope>
    <source>
        <strain evidence="1 2">DSM 5002</strain>
    </source>
</reference>
<dbReference type="Proteomes" id="UP000266273">
    <property type="component" value="Unassembled WGS sequence"/>
</dbReference>
<protein>
    <submittedName>
        <fullName evidence="1">Uncharacterized protein DUF2442</fullName>
    </submittedName>
</protein>
<dbReference type="Pfam" id="PF10387">
    <property type="entry name" value="DUF2442"/>
    <property type="match status" value="1"/>
</dbReference>
<dbReference type="SUPFAM" id="SSF143880">
    <property type="entry name" value="NE0471 N-terminal domain-like"/>
    <property type="match status" value="1"/>
</dbReference>
<keyword evidence="2" id="KW-1185">Reference proteome</keyword>
<dbReference type="Gene3D" id="3.30.2020.10">
    <property type="entry name" value="NE0471-like N-terminal domain"/>
    <property type="match status" value="1"/>
</dbReference>
<evidence type="ECO:0000313" key="2">
    <source>
        <dbReference type="Proteomes" id="UP000266273"/>
    </source>
</evidence>
<organism evidence="1 2">
    <name type="scientific">Dichotomicrobium thermohalophilum</name>
    <dbReference type="NCBI Taxonomy" id="933063"/>
    <lineage>
        <taxon>Bacteria</taxon>
        <taxon>Pseudomonadati</taxon>
        <taxon>Pseudomonadota</taxon>
        <taxon>Alphaproteobacteria</taxon>
        <taxon>Hyphomicrobiales</taxon>
        <taxon>Hyphomicrobiaceae</taxon>
        <taxon>Dichotomicrobium</taxon>
    </lineage>
</organism>
<comment type="caution">
    <text evidence="1">The sequence shown here is derived from an EMBL/GenBank/DDBJ whole genome shotgun (WGS) entry which is preliminary data.</text>
</comment>
<proteinExistence type="predicted"/>
<sequence length="87" mass="9683">MPWHAVEVTALPDYRLRVRFNDGVTGIVDMSRLVRSPEAGVFARLADPETFARAFILHGVVTWPGGLDLAPDAMHDAIAERGEWVLR</sequence>
<gene>
    <name evidence="1" type="ORF">BXY53_2043</name>
</gene>
<dbReference type="OrthoDB" id="9802153at2"/>
<dbReference type="AlphaFoldDB" id="A0A397PDA2"/>
<name>A0A397PDA2_9HYPH</name>
<evidence type="ECO:0000313" key="1">
    <source>
        <dbReference type="EMBL" id="RIA47490.1"/>
    </source>
</evidence>
<dbReference type="RefSeq" id="WP_119061874.1">
    <property type="nucleotide sequence ID" value="NZ_QXDF01000002.1"/>
</dbReference>
<dbReference type="InterPro" id="IPR018841">
    <property type="entry name" value="DUF2442"/>
</dbReference>